<evidence type="ECO:0000259" key="2">
    <source>
        <dbReference type="Pfam" id="PF00656"/>
    </source>
</evidence>
<dbReference type="PROSITE" id="PS00018">
    <property type="entry name" value="EF_HAND_1"/>
    <property type="match status" value="1"/>
</dbReference>
<dbReference type="EMBL" id="RAWM01000069">
    <property type="protein sequence ID" value="RKH65640.1"/>
    <property type="molecule type" value="Genomic_DNA"/>
</dbReference>
<name>A0A3A8QFG5_9BACT</name>
<reference evidence="4" key="1">
    <citation type="submission" date="2018-09" db="EMBL/GenBank/DDBJ databases">
        <authorList>
            <person name="Livingstone P.G."/>
            <person name="Whitworth D.E."/>
        </authorList>
    </citation>
    <scope>NUCLEOTIDE SEQUENCE [LARGE SCALE GENOMIC DNA]</scope>
    <source>
        <strain evidence="4">AB047A</strain>
    </source>
</reference>
<dbReference type="GO" id="GO:0006508">
    <property type="term" value="P:proteolysis"/>
    <property type="evidence" value="ECO:0007669"/>
    <property type="project" value="InterPro"/>
</dbReference>
<dbReference type="Gene3D" id="3.40.50.1460">
    <property type="match status" value="1"/>
</dbReference>
<keyword evidence="4" id="KW-1185">Reference proteome</keyword>
<sequence>MKRLEVLLGAALLMAAPEALADNTVRRALVIAHNGSDDPALAPLRYADDDGVLWAETLKRLGVETTLLVDPDEPTRKSGSLVLKSARAPTRAAVEQAVKRLQAATLGDHAAGRQTDVLIVYVGHGNTDDAGRAYFTLADARLDRSSLYSEVVDPLGADYVHVIADACRASGVVGSRGGTPDAAVLAELRGVLAREQLASRPHVGALFAESEDGETHEWSRIRAGVFSHVARSGLLGGADINGDGQVEYSELAAFVAASLHGVKGMPARLSVNAFAPTAEPRRPLVGPAPEGPRVTFPAGFEYSRLSVEDADGQRLVDVRREQDQWTQILLPLRDVYWVRTPDAEARVTLAQLSSGTPQLHPRELQERGPAEEALRRGLFAVPLDRSFYDDYVAAVGLVPVDFSNPFQPPVIGGARSPLAVAAPSDWTSRLELGLGAGRSPLGLAKFATGPSLSWRTPSSVDLLYYGVRGAYGVTPLATPDGIRLHRFTVEGLVGLERPATTPLFTEVGLGWGLLGLTAPGFRQADPALLTGHVAAGVMGRLAGMPLRLSAQVGADRVTANGQTGMDLQYGLEISLRR</sequence>
<dbReference type="InterPro" id="IPR011600">
    <property type="entry name" value="Pept_C14_caspase"/>
</dbReference>
<evidence type="ECO:0000313" key="3">
    <source>
        <dbReference type="EMBL" id="RKH65640.1"/>
    </source>
</evidence>
<protein>
    <submittedName>
        <fullName evidence="3">Caspase family protein</fullName>
    </submittedName>
</protein>
<dbReference type="Proteomes" id="UP000282656">
    <property type="component" value="Unassembled WGS sequence"/>
</dbReference>
<feature type="chain" id="PRO_5017245864" evidence="1">
    <location>
        <begin position="22"/>
        <end position="577"/>
    </location>
</feature>
<dbReference type="Pfam" id="PF00656">
    <property type="entry name" value="Peptidase_C14"/>
    <property type="match status" value="1"/>
</dbReference>
<dbReference type="GO" id="GO:0004197">
    <property type="term" value="F:cysteine-type endopeptidase activity"/>
    <property type="evidence" value="ECO:0007669"/>
    <property type="project" value="InterPro"/>
</dbReference>
<gene>
    <name evidence="3" type="ORF">D7X96_23455</name>
</gene>
<evidence type="ECO:0000256" key="1">
    <source>
        <dbReference type="SAM" id="SignalP"/>
    </source>
</evidence>
<accession>A0A3A8QFG5</accession>
<keyword evidence="1" id="KW-0732">Signal</keyword>
<evidence type="ECO:0000313" key="4">
    <source>
        <dbReference type="Proteomes" id="UP000282656"/>
    </source>
</evidence>
<dbReference type="OrthoDB" id="5523338at2"/>
<organism evidence="3 4">
    <name type="scientific">Corallococcus interemptor</name>
    <dbReference type="NCBI Taxonomy" id="2316720"/>
    <lineage>
        <taxon>Bacteria</taxon>
        <taxon>Pseudomonadati</taxon>
        <taxon>Myxococcota</taxon>
        <taxon>Myxococcia</taxon>
        <taxon>Myxococcales</taxon>
        <taxon>Cystobacterineae</taxon>
        <taxon>Myxococcaceae</taxon>
        <taxon>Corallococcus</taxon>
    </lineage>
</organism>
<proteinExistence type="predicted"/>
<dbReference type="AlphaFoldDB" id="A0A3A8QFG5"/>
<dbReference type="RefSeq" id="WP_121724696.1">
    <property type="nucleotide sequence ID" value="NZ_RAWM01000069.1"/>
</dbReference>
<dbReference type="InterPro" id="IPR018247">
    <property type="entry name" value="EF_Hand_1_Ca_BS"/>
</dbReference>
<feature type="domain" description="Peptidase C14 caspase" evidence="2">
    <location>
        <begin position="26"/>
        <end position="172"/>
    </location>
</feature>
<feature type="signal peptide" evidence="1">
    <location>
        <begin position="1"/>
        <end position="21"/>
    </location>
</feature>
<comment type="caution">
    <text evidence="3">The sequence shown here is derived from an EMBL/GenBank/DDBJ whole genome shotgun (WGS) entry which is preliminary data.</text>
</comment>